<dbReference type="SUPFAM" id="SSF55811">
    <property type="entry name" value="Nudix"/>
    <property type="match status" value="1"/>
</dbReference>
<dbReference type="PROSITE" id="PS51462">
    <property type="entry name" value="NUDIX"/>
    <property type="match status" value="1"/>
</dbReference>
<comment type="cofactor">
    <cofactor evidence="1">
        <name>Mg(2+)</name>
        <dbReference type="ChEBI" id="CHEBI:18420"/>
    </cofactor>
</comment>
<keyword evidence="5" id="KW-1185">Reference proteome</keyword>
<dbReference type="AlphaFoldDB" id="A0A7X4YGH3"/>
<organism evidence="4 5">
    <name type="scientific">Corallococcus exiguus</name>
    <dbReference type="NCBI Taxonomy" id="83462"/>
    <lineage>
        <taxon>Bacteria</taxon>
        <taxon>Pseudomonadati</taxon>
        <taxon>Myxococcota</taxon>
        <taxon>Myxococcia</taxon>
        <taxon>Myxococcales</taxon>
        <taxon>Cystobacterineae</taxon>
        <taxon>Myxococcaceae</taxon>
        <taxon>Corallococcus</taxon>
    </lineage>
</organism>
<name>A0A7X4YGH3_9BACT</name>
<protein>
    <submittedName>
        <fullName evidence="4">NUDIX domain-containing protein</fullName>
    </submittedName>
</protein>
<dbReference type="InterPro" id="IPR015797">
    <property type="entry name" value="NUDIX_hydrolase-like_dom_sf"/>
</dbReference>
<dbReference type="CDD" id="cd02883">
    <property type="entry name" value="NUDIX_Hydrolase"/>
    <property type="match status" value="1"/>
</dbReference>
<dbReference type="PRINTS" id="PR00502">
    <property type="entry name" value="NUDIXFAMILY"/>
</dbReference>
<dbReference type="GO" id="GO:0016787">
    <property type="term" value="F:hydrolase activity"/>
    <property type="evidence" value="ECO:0007669"/>
    <property type="project" value="UniProtKB-KW"/>
</dbReference>
<keyword evidence="2" id="KW-0378">Hydrolase</keyword>
<reference evidence="4 5" key="1">
    <citation type="submission" date="2020-01" db="EMBL/GenBank/DDBJ databases">
        <title>The draft genome sequence of Corallococcus exiguus DSM 14696.</title>
        <authorList>
            <person name="Zhang X."/>
            <person name="Zhu H."/>
        </authorList>
    </citation>
    <scope>NUCLEOTIDE SEQUENCE [LARGE SCALE GENOMIC DNA]</scope>
    <source>
        <strain evidence="4 5">DSM 14696</strain>
    </source>
</reference>
<evidence type="ECO:0000256" key="1">
    <source>
        <dbReference type="ARBA" id="ARBA00001946"/>
    </source>
</evidence>
<dbReference type="Proteomes" id="UP000537825">
    <property type="component" value="Unassembled WGS sequence"/>
</dbReference>
<dbReference type="RefSeq" id="WP_139920450.1">
    <property type="nucleotide sequence ID" value="NZ_CBCSLE010000192.1"/>
</dbReference>
<evidence type="ECO:0000259" key="3">
    <source>
        <dbReference type="PROSITE" id="PS51462"/>
    </source>
</evidence>
<evidence type="ECO:0000313" key="5">
    <source>
        <dbReference type="Proteomes" id="UP000537825"/>
    </source>
</evidence>
<gene>
    <name evidence="4" type="ORF">GTZ93_31125</name>
</gene>
<dbReference type="PANTHER" id="PTHR43046">
    <property type="entry name" value="GDP-MANNOSE MANNOSYL HYDROLASE"/>
    <property type="match status" value="1"/>
</dbReference>
<dbReference type="InterPro" id="IPR020476">
    <property type="entry name" value="Nudix_hydrolase"/>
</dbReference>
<accession>A0A7X4YGH3</accession>
<evidence type="ECO:0000256" key="2">
    <source>
        <dbReference type="ARBA" id="ARBA00022801"/>
    </source>
</evidence>
<proteinExistence type="predicted"/>
<feature type="domain" description="Nudix hydrolase" evidence="3">
    <location>
        <begin position="29"/>
        <end position="155"/>
    </location>
</feature>
<dbReference type="InterPro" id="IPR000086">
    <property type="entry name" value="NUDIX_hydrolase_dom"/>
</dbReference>
<dbReference type="EMBL" id="JAAAPK010000010">
    <property type="protein sequence ID" value="NBC44269.1"/>
    <property type="molecule type" value="Genomic_DNA"/>
</dbReference>
<dbReference type="Gene3D" id="3.90.79.10">
    <property type="entry name" value="Nucleoside Triphosphate Pyrophosphohydrolase"/>
    <property type="match status" value="1"/>
</dbReference>
<dbReference type="Pfam" id="PF00293">
    <property type="entry name" value="NUDIX"/>
    <property type="match status" value="1"/>
</dbReference>
<sequence>MSTPIDPLMRVAYRGAYHLALAWWFVRRPRTEGTLVGVWRGREVLLLQNSYKQAFSLPGGGRNRGESPEETGARELREEVGLQVPASSLRVVCELHHRDEFKRDSCHFVEMELDTEPRLVLDQREVVWARWIDVETALRLPLMPVVRAYLEDAARRRGLVPSCPSP</sequence>
<dbReference type="PANTHER" id="PTHR43046:SF14">
    <property type="entry name" value="MUTT_NUDIX FAMILY PROTEIN"/>
    <property type="match status" value="1"/>
</dbReference>
<comment type="caution">
    <text evidence="4">The sequence shown here is derived from an EMBL/GenBank/DDBJ whole genome shotgun (WGS) entry which is preliminary data.</text>
</comment>
<evidence type="ECO:0000313" key="4">
    <source>
        <dbReference type="EMBL" id="NBC44269.1"/>
    </source>
</evidence>